<dbReference type="PANTHER" id="PTHR12526">
    <property type="entry name" value="GLYCOSYLTRANSFERASE"/>
    <property type="match status" value="1"/>
</dbReference>
<dbReference type="PANTHER" id="PTHR12526:SF638">
    <property type="entry name" value="SPORE COAT PROTEIN SA"/>
    <property type="match status" value="1"/>
</dbReference>
<dbReference type="EMBL" id="CP039396">
    <property type="protein sequence ID" value="QCD43034.1"/>
    <property type="molecule type" value="Genomic_DNA"/>
</dbReference>
<name>A0A4P7W4S0_9BACT</name>
<keyword evidence="3" id="KW-1185">Reference proteome</keyword>
<gene>
    <name evidence="2" type="ORF">E7747_12505</name>
</gene>
<dbReference type="SUPFAM" id="SSF53756">
    <property type="entry name" value="UDP-Glycosyltransferase/glycogen phosphorylase"/>
    <property type="match status" value="1"/>
</dbReference>
<dbReference type="AlphaFoldDB" id="A0A4P7W4S0"/>
<protein>
    <submittedName>
        <fullName evidence="2">Glycosyltransferase</fullName>
    </submittedName>
</protein>
<reference evidence="3" key="1">
    <citation type="submission" date="2019-02" db="EMBL/GenBank/DDBJ databases">
        <title>Isolation and identification of novel species under the genus Muribaculum.</title>
        <authorList>
            <person name="Miyake S."/>
            <person name="Ding Y."/>
            <person name="Low A."/>
            <person name="Soh M."/>
            <person name="Seedorf H."/>
        </authorList>
    </citation>
    <scope>NUCLEOTIDE SEQUENCE [LARGE SCALE GENOMIC DNA]</scope>
    <source>
        <strain evidence="3">H5</strain>
    </source>
</reference>
<dbReference type="GO" id="GO:0016757">
    <property type="term" value="F:glycosyltransferase activity"/>
    <property type="evidence" value="ECO:0007669"/>
    <property type="project" value="InterPro"/>
</dbReference>
<organism evidence="2 3">
    <name type="scientific">Duncaniella dubosii</name>
    <dbReference type="NCBI Taxonomy" id="2518971"/>
    <lineage>
        <taxon>Bacteria</taxon>
        <taxon>Pseudomonadati</taxon>
        <taxon>Bacteroidota</taxon>
        <taxon>Bacteroidia</taxon>
        <taxon>Bacteroidales</taxon>
        <taxon>Muribaculaceae</taxon>
        <taxon>Duncaniella</taxon>
    </lineage>
</organism>
<accession>A0A4P7W4S0</accession>
<evidence type="ECO:0000313" key="3">
    <source>
        <dbReference type="Proteomes" id="UP000297149"/>
    </source>
</evidence>
<dbReference type="InterPro" id="IPR001296">
    <property type="entry name" value="Glyco_trans_1"/>
</dbReference>
<keyword evidence="2" id="KW-0808">Transferase</keyword>
<evidence type="ECO:0000259" key="1">
    <source>
        <dbReference type="Pfam" id="PF00534"/>
    </source>
</evidence>
<evidence type="ECO:0000313" key="2">
    <source>
        <dbReference type="EMBL" id="QCD43034.1"/>
    </source>
</evidence>
<feature type="domain" description="Glycosyl transferase family 1" evidence="1">
    <location>
        <begin position="186"/>
        <end position="345"/>
    </location>
</feature>
<dbReference type="Pfam" id="PF00534">
    <property type="entry name" value="Glycos_transf_1"/>
    <property type="match status" value="1"/>
</dbReference>
<dbReference type="Gene3D" id="3.40.50.2000">
    <property type="entry name" value="Glycogen Phosphorylase B"/>
    <property type="match status" value="2"/>
</dbReference>
<dbReference type="KEGG" id="ddb:E7747_12505"/>
<sequence>MSKLCVIYNMAAKYRAPIFQLMDKEMDVDWYFGNPIGDIKGLEPELLKNATIVNRKIWKGLTWQKGILKHLVNKNYDRYLMLGEPFTLSTWAFMLLKKIVVPEKKVYLWSHGWYGRENFTKKWIKRAFFGLADGNFLYGNYARKVAIEQGNNPDKLWVIHNSLNYSKHIELRRLIKPSAIYKEYFGDDNPVLIFIGRLTKIKKLNQIFEAVAFLKKQGSNYNVVLVGDGEERSMLEIEAIKLKIPVWFYGSCYDEIKNAELIYNADLCVSPGNVGLTAIHAMTFGTPVITHSNFSNQMPEFEAIIPNKTGNFFTENSIQNLVESISKWFSDKNYSRERIRQYCYKEIDNFWTPKYQLDIIKKHLS</sequence>
<dbReference type="Proteomes" id="UP000297149">
    <property type="component" value="Chromosome"/>
</dbReference>
<proteinExistence type="predicted"/>